<dbReference type="AlphaFoldDB" id="A0A8J3D4H3"/>
<sequence length="196" mass="21105">MTIGIIILAAGASQRMGLPKQTLEIQKGKSLLLKTVETALATPLRPVIVVVGANKAEVVPELDGQPVTIIDNAFWQEGMATSVKIGLAGLFMTEPKLDGVLMLVCDQPYLTTPLLEQMVATFEQSGKKAVACRYKKQWGVPVLVGRDLLAELTQITGDQGAKPLLKKHLADVAFVDFEQGIVDLDTPEDYAAYLGT</sequence>
<protein>
    <recommendedName>
        <fullName evidence="1">MobA-like NTP transferase domain-containing protein</fullName>
    </recommendedName>
</protein>
<dbReference type="GO" id="GO:0016779">
    <property type="term" value="F:nucleotidyltransferase activity"/>
    <property type="evidence" value="ECO:0007669"/>
    <property type="project" value="UniProtKB-ARBA"/>
</dbReference>
<dbReference type="Gene3D" id="3.90.550.10">
    <property type="entry name" value="Spore Coat Polysaccharide Biosynthesis Protein SpsA, Chain A"/>
    <property type="match status" value="1"/>
</dbReference>
<comment type="caution">
    <text evidence="2">The sequence shown here is derived from an EMBL/GenBank/DDBJ whole genome shotgun (WGS) entry which is preliminary data.</text>
</comment>
<dbReference type="PANTHER" id="PTHR43777">
    <property type="entry name" value="MOLYBDENUM COFACTOR CYTIDYLYLTRANSFERASE"/>
    <property type="match status" value="1"/>
</dbReference>
<accession>A0A8J3D4H3</accession>
<dbReference type="Proteomes" id="UP000598271">
    <property type="component" value="Unassembled WGS sequence"/>
</dbReference>
<dbReference type="CDD" id="cd04182">
    <property type="entry name" value="GT_2_like_f"/>
    <property type="match status" value="1"/>
</dbReference>
<dbReference type="EMBL" id="BMXF01000002">
    <property type="protein sequence ID" value="GHB73681.1"/>
    <property type="molecule type" value="Genomic_DNA"/>
</dbReference>
<dbReference type="SUPFAM" id="SSF53448">
    <property type="entry name" value="Nucleotide-diphospho-sugar transferases"/>
    <property type="match status" value="1"/>
</dbReference>
<dbReference type="InterPro" id="IPR029044">
    <property type="entry name" value="Nucleotide-diphossugar_trans"/>
</dbReference>
<dbReference type="Pfam" id="PF12804">
    <property type="entry name" value="NTP_transf_3"/>
    <property type="match status" value="1"/>
</dbReference>
<evidence type="ECO:0000313" key="2">
    <source>
        <dbReference type="EMBL" id="GHB73681.1"/>
    </source>
</evidence>
<proteinExistence type="predicted"/>
<keyword evidence="3" id="KW-1185">Reference proteome</keyword>
<dbReference type="RefSeq" id="WP_189565257.1">
    <property type="nucleotide sequence ID" value="NZ_BMXF01000002.1"/>
</dbReference>
<evidence type="ECO:0000259" key="1">
    <source>
        <dbReference type="Pfam" id="PF12804"/>
    </source>
</evidence>
<dbReference type="InterPro" id="IPR025877">
    <property type="entry name" value="MobA-like_NTP_Trfase"/>
</dbReference>
<evidence type="ECO:0000313" key="3">
    <source>
        <dbReference type="Proteomes" id="UP000598271"/>
    </source>
</evidence>
<feature type="domain" description="MobA-like NTP transferase" evidence="1">
    <location>
        <begin position="6"/>
        <end position="170"/>
    </location>
</feature>
<dbReference type="PANTHER" id="PTHR43777:SF1">
    <property type="entry name" value="MOLYBDENUM COFACTOR CYTIDYLYLTRANSFERASE"/>
    <property type="match status" value="1"/>
</dbReference>
<organism evidence="2 3">
    <name type="scientific">Persicitalea jodogahamensis</name>
    <dbReference type="NCBI Taxonomy" id="402147"/>
    <lineage>
        <taxon>Bacteria</taxon>
        <taxon>Pseudomonadati</taxon>
        <taxon>Bacteroidota</taxon>
        <taxon>Cytophagia</taxon>
        <taxon>Cytophagales</taxon>
        <taxon>Spirosomataceae</taxon>
        <taxon>Persicitalea</taxon>
    </lineage>
</organism>
<name>A0A8J3D4H3_9BACT</name>
<reference evidence="2 3" key="1">
    <citation type="journal article" date="2014" name="Int. J. Syst. Evol. Microbiol.">
        <title>Complete genome sequence of Corynebacterium casei LMG S-19264T (=DSM 44701T), isolated from a smear-ripened cheese.</title>
        <authorList>
            <consortium name="US DOE Joint Genome Institute (JGI-PGF)"/>
            <person name="Walter F."/>
            <person name="Albersmeier A."/>
            <person name="Kalinowski J."/>
            <person name="Ruckert C."/>
        </authorList>
    </citation>
    <scope>NUCLEOTIDE SEQUENCE [LARGE SCALE GENOMIC DNA]</scope>
    <source>
        <strain evidence="2 3">KCTC 12866</strain>
    </source>
</reference>
<gene>
    <name evidence="2" type="ORF">GCM10007390_29800</name>
</gene>